<evidence type="ECO:0000256" key="4">
    <source>
        <dbReference type="ARBA" id="ARBA00022553"/>
    </source>
</evidence>
<dbReference type="PANTHER" id="PTHR13031">
    <property type="entry name" value="RIBONUCLEASE P SUBUNIT P30"/>
    <property type="match status" value="1"/>
</dbReference>
<organism evidence="13 14">
    <name type="scientific">Petromyzon marinus</name>
    <name type="common">Sea lamprey</name>
    <dbReference type="NCBI Taxonomy" id="7757"/>
    <lineage>
        <taxon>Eukaryota</taxon>
        <taxon>Metazoa</taxon>
        <taxon>Chordata</taxon>
        <taxon>Craniata</taxon>
        <taxon>Vertebrata</taxon>
        <taxon>Cyclostomata</taxon>
        <taxon>Hyperoartia</taxon>
        <taxon>Petromyzontiformes</taxon>
        <taxon>Petromyzontidae</taxon>
        <taxon>Petromyzon</taxon>
    </lineage>
</organism>
<keyword evidence="4" id="KW-0597">Phosphoprotein</keyword>
<evidence type="ECO:0000256" key="7">
    <source>
        <dbReference type="ARBA" id="ARBA00023242"/>
    </source>
</evidence>
<dbReference type="InterPro" id="IPR016195">
    <property type="entry name" value="Pol/histidinol_Pase-like"/>
</dbReference>
<comment type="subcellular location">
    <subcellularLocation>
        <location evidence="1">Nucleus</location>
        <location evidence="1">Nucleolus</location>
    </subcellularLocation>
</comment>
<dbReference type="FunFam" id="3.20.20.140:FF:000031">
    <property type="entry name" value="ribonuclease P protein subunit p30"/>
    <property type="match status" value="1"/>
</dbReference>
<evidence type="ECO:0000256" key="9">
    <source>
        <dbReference type="ARBA" id="ARBA00065838"/>
    </source>
</evidence>
<keyword evidence="13" id="KW-1185">Reference proteome</keyword>
<feature type="region of interest" description="Disordered" evidence="12">
    <location>
        <begin position="242"/>
        <end position="292"/>
    </location>
</feature>
<keyword evidence="5" id="KW-0819">tRNA processing</keyword>
<dbReference type="GO" id="GO:0006364">
    <property type="term" value="P:rRNA processing"/>
    <property type="evidence" value="ECO:0007669"/>
    <property type="project" value="UniProtKB-KW"/>
</dbReference>
<comment type="subunit">
    <text evidence="9">Component of nuclear RNase P and RNase MRP ribonucleoproteins. RNase P consists of a catalytic RNA moiety and about 10 protein subunits; POP1, POP4, POP5, POP7, RPP14, RPP21, RPP25, RPP30, RPP38 and RPP40. Within the RNase P complex, POP1, POP7 and RPP25 form the 'finger' subcomplex, POP5, RPP14, RPP40 and homodimeric RPP30 form the 'palm' subcomplex, and RPP21, POP4 and RPP38 form the 'wrist' subcomplex. All subunits of the RNase P complex interact with the catalytic RNA. Several subunits of RNase P are also part of the RNase MRP complex. RNase MRP consists of a catalytic RNA moiety and about 8 protein subunits; POP1, POP7, RPP25, RPP30, RPP38, RPP40 and possibly also POP4 and POP5.</text>
</comment>
<evidence type="ECO:0000256" key="3">
    <source>
        <dbReference type="ARBA" id="ARBA00022552"/>
    </source>
</evidence>
<dbReference type="AlphaFoldDB" id="A0AAJ7WTQ5"/>
<dbReference type="Pfam" id="PF01876">
    <property type="entry name" value="RNase_P_p30"/>
    <property type="match status" value="1"/>
</dbReference>
<evidence type="ECO:0000256" key="5">
    <source>
        <dbReference type="ARBA" id="ARBA00022694"/>
    </source>
</evidence>
<name>A0AAJ7WTQ5_PETMA</name>
<dbReference type="PANTHER" id="PTHR13031:SF0">
    <property type="entry name" value="RIBONUCLEASE P PROTEIN SUBUNIT P30"/>
    <property type="match status" value="1"/>
</dbReference>
<evidence type="ECO:0000313" key="14">
    <source>
        <dbReference type="RefSeq" id="XP_032808343.1"/>
    </source>
</evidence>
<dbReference type="Gene3D" id="3.20.20.140">
    <property type="entry name" value="Metal-dependent hydrolases"/>
    <property type="match status" value="1"/>
</dbReference>
<dbReference type="GO" id="GO:0008033">
    <property type="term" value="P:tRNA processing"/>
    <property type="evidence" value="ECO:0007669"/>
    <property type="project" value="UniProtKB-KW"/>
</dbReference>
<dbReference type="GO" id="GO:0005655">
    <property type="term" value="C:nucleolar ribonuclease P complex"/>
    <property type="evidence" value="ECO:0007669"/>
    <property type="project" value="TreeGrafter"/>
</dbReference>
<comment type="function">
    <text evidence="8">Component of ribonuclease P, a ribonucleoprotein complex that generates mature tRNA molecules by cleaving their 5'-ends. Also a component of the MRP ribonuclease complex, which cleaves pre-rRNA sequences.</text>
</comment>
<dbReference type="CTD" id="10556"/>
<keyword evidence="3" id="KW-0698">rRNA processing</keyword>
<keyword evidence="7" id="KW-0539">Nucleus</keyword>
<keyword evidence="6" id="KW-0007">Acetylation</keyword>
<protein>
    <recommendedName>
        <fullName evidence="10">Ribonuclease P protein subunit p30</fullName>
    </recommendedName>
    <alternativeName>
        <fullName evidence="11">RNase P subunit 2</fullName>
    </alternativeName>
</protein>
<accession>A0AAJ7WTQ5</accession>
<gene>
    <name evidence="14" type="primary">RPP30</name>
</gene>
<dbReference type="SUPFAM" id="SSF89550">
    <property type="entry name" value="PHP domain-like"/>
    <property type="match status" value="1"/>
</dbReference>
<evidence type="ECO:0000256" key="2">
    <source>
        <dbReference type="ARBA" id="ARBA00007331"/>
    </source>
</evidence>
<dbReference type="GO" id="GO:0003723">
    <property type="term" value="F:RNA binding"/>
    <property type="evidence" value="ECO:0007669"/>
    <property type="project" value="TreeGrafter"/>
</dbReference>
<dbReference type="KEGG" id="pmrn:116941382"/>
<proteinExistence type="inferred from homology"/>
<evidence type="ECO:0000256" key="10">
    <source>
        <dbReference type="ARBA" id="ARBA00068480"/>
    </source>
</evidence>
<dbReference type="InterPro" id="IPR002738">
    <property type="entry name" value="RNase_P_p30"/>
</dbReference>
<evidence type="ECO:0000256" key="12">
    <source>
        <dbReference type="SAM" id="MobiDB-lite"/>
    </source>
</evidence>
<evidence type="ECO:0000256" key="1">
    <source>
        <dbReference type="ARBA" id="ARBA00004604"/>
    </source>
</evidence>
<reference evidence="14" key="1">
    <citation type="submission" date="2025-08" db="UniProtKB">
        <authorList>
            <consortium name="RefSeq"/>
        </authorList>
    </citation>
    <scope>IDENTIFICATION</scope>
    <source>
        <tissue evidence="14">Sperm</tissue>
    </source>
</reference>
<sequence>MFAELNLTGGASAKPQHLQSVVEAAARLGYSTVAITTVVDLSAKGQEIKRPQVPQFLLENPPKVQGSGKPLKILTRLTAIITDPSHGNKMRTGLECYDIIAVMPKSEKVFHMACMDLDVDIIVIDGTERQPFYFRHPSVRGAIARGVFFELSYSPAVRDAAARRSTISNALSLTLVCKGKNVIISSGTDNPLYLRGPYDVANLALLLGLSESEGKNAVSSNCRAVIIHAKTRKMAKGVILTERLGDPGGGERDAKSTVEAKRGADEVEEVAAAVAKDEEVEEGPAKKRSRKK</sequence>
<comment type="similarity">
    <text evidence="2">Belongs to the eukaryotic/archaeal RNase P protein component 3 family.</text>
</comment>
<dbReference type="Proteomes" id="UP001318040">
    <property type="component" value="Chromosome 11"/>
</dbReference>
<feature type="compositionally biased region" description="Basic and acidic residues" evidence="12">
    <location>
        <begin position="243"/>
        <end position="265"/>
    </location>
</feature>
<evidence type="ECO:0000256" key="6">
    <source>
        <dbReference type="ARBA" id="ARBA00022990"/>
    </source>
</evidence>
<evidence type="ECO:0000256" key="11">
    <source>
        <dbReference type="ARBA" id="ARBA00075070"/>
    </source>
</evidence>
<evidence type="ECO:0000256" key="8">
    <source>
        <dbReference type="ARBA" id="ARBA00053284"/>
    </source>
</evidence>
<evidence type="ECO:0000313" key="13">
    <source>
        <dbReference type="Proteomes" id="UP001318040"/>
    </source>
</evidence>
<dbReference type="RefSeq" id="XP_032808343.1">
    <property type="nucleotide sequence ID" value="XM_032952452.1"/>
</dbReference>